<keyword evidence="1" id="KW-0175">Coiled coil</keyword>
<evidence type="ECO:0000256" key="1">
    <source>
        <dbReference type="SAM" id="Coils"/>
    </source>
</evidence>
<accession>A0A5C3NAW4</accession>
<gene>
    <name evidence="4" type="ORF">OE88DRAFT_1733496</name>
</gene>
<reference evidence="4 5" key="1">
    <citation type="journal article" date="2019" name="Nat. Ecol. Evol.">
        <title>Megaphylogeny resolves global patterns of mushroom evolution.</title>
        <authorList>
            <person name="Varga T."/>
            <person name="Krizsan K."/>
            <person name="Foldi C."/>
            <person name="Dima B."/>
            <person name="Sanchez-Garcia M."/>
            <person name="Sanchez-Ramirez S."/>
            <person name="Szollosi G.J."/>
            <person name="Szarkandi J.G."/>
            <person name="Papp V."/>
            <person name="Albert L."/>
            <person name="Andreopoulos W."/>
            <person name="Angelini C."/>
            <person name="Antonin V."/>
            <person name="Barry K.W."/>
            <person name="Bougher N.L."/>
            <person name="Buchanan P."/>
            <person name="Buyck B."/>
            <person name="Bense V."/>
            <person name="Catcheside P."/>
            <person name="Chovatia M."/>
            <person name="Cooper J."/>
            <person name="Damon W."/>
            <person name="Desjardin D."/>
            <person name="Finy P."/>
            <person name="Geml J."/>
            <person name="Haridas S."/>
            <person name="Hughes K."/>
            <person name="Justo A."/>
            <person name="Karasinski D."/>
            <person name="Kautmanova I."/>
            <person name="Kiss B."/>
            <person name="Kocsube S."/>
            <person name="Kotiranta H."/>
            <person name="LaButti K.M."/>
            <person name="Lechner B.E."/>
            <person name="Liimatainen K."/>
            <person name="Lipzen A."/>
            <person name="Lukacs Z."/>
            <person name="Mihaltcheva S."/>
            <person name="Morgado L.N."/>
            <person name="Niskanen T."/>
            <person name="Noordeloos M.E."/>
            <person name="Ohm R.A."/>
            <person name="Ortiz-Santana B."/>
            <person name="Ovrebo C."/>
            <person name="Racz N."/>
            <person name="Riley R."/>
            <person name="Savchenko A."/>
            <person name="Shiryaev A."/>
            <person name="Soop K."/>
            <person name="Spirin V."/>
            <person name="Szebenyi C."/>
            <person name="Tomsovsky M."/>
            <person name="Tulloss R.E."/>
            <person name="Uehling J."/>
            <person name="Grigoriev I.V."/>
            <person name="Vagvolgyi C."/>
            <person name="Papp T."/>
            <person name="Martin F.M."/>
            <person name="Miettinen O."/>
            <person name="Hibbett D.S."/>
            <person name="Nagy L.G."/>
        </authorList>
    </citation>
    <scope>NUCLEOTIDE SEQUENCE [LARGE SCALE GENOMIC DNA]</scope>
    <source>
        <strain evidence="4 5">OMC1185</strain>
    </source>
</reference>
<dbReference type="PROSITE" id="PS50190">
    <property type="entry name" value="SEC7"/>
    <property type="match status" value="1"/>
</dbReference>
<dbReference type="GO" id="GO:0032012">
    <property type="term" value="P:regulation of ARF protein signal transduction"/>
    <property type="evidence" value="ECO:0007669"/>
    <property type="project" value="InterPro"/>
</dbReference>
<evidence type="ECO:0000256" key="2">
    <source>
        <dbReference type="SAM" id="MobiDB-lite"/>
    </source>
</evidence>
<sequence length="1415" mass="153838">MDFEHALRAGGTVVLKEGIDVNALGMDATPSPKHSFSSPQVPRSSRTISQPATPGVIPATPSPAGNNVAGPSSKTRSSSPSSSNEVFFDVEDSDLQTKRRSIYRSPGTASSPDLATLIKKAKERGGGFTDRRGRKDSPKDPLPPLPSLHPNRITPSYRPRSSTSSSVEMSAPVTPVKGKGRADMSTARSPGSPDSQWVLTSPRLKSPGKDAGNQKNAMSSVRAKTSALLGKMWGGQGTMRERSKTDASSTNIPSFDSKGSNLSSPPMPPIPKEYKRPTVASPVNDVFMESRQSSSDRSKPLPPISTLQSAFGDDADDASMVIIDSSTLRKVRSPSPERTIKSKPLPRSPGHSKRRSMSVGEAELRQVMAYASSPTPLPTVDDKKNEDGLGWDPSVYDFGDLSQFDSHASLDLQDPARTVKRSSGLARSKTEATSIARTSTETERPHPKQSSSWPMRLDTPAVTLDTPAPGTPTLTLEPASLGESSGSGPLSPTSTLGRTSIDTANAPSRSGTHGTPARSRSRSGSSPMGPARHSQGPRYGPRMARSRDSGLSGSLLQHAHSSSRDSSRLRSQHRSTASSSEPSLVPYPPHPREHDRSVRHAPSSLSMSSSSALTASSQVDLPGRPSLHRYPSAEQSPAREDDVVDLEARGQELAAKCWAEDEEFLHKEKIAEWLGGHGRINNIVLHHYMDNFDFSGLRLDNAFRRLCGKLFLKAETQQVDRILEEFSRRYWECNPNTVYGSANVVHAASYSLLLLNTDLHVAELTSRMSRNQFVRNTIAAIQMQLQPNRSVGVSTPDLVYDDNSSMRGVGSDSSDAASTLQSRPKRSGSIASWNSITVDGYVSNVKNVGSGSTSQIDASPAKEPPSKESSRNDSVTSVALPPAPESRATSSSSVVYDRSWENEMENLLKEMYNAIKSQQILQPLGSSLMVRGSASSLGPGSPMLRNRSVRTQNDRLMTLKRGSIRGLTSLIGVQASPYSSHSSLDGRTSPSPSYATSTHEDRSATFLTPALGFASNLSHTIIRETQEDDDRSAQSQDTQSTNISITDEELALLGPPWAKEGMLCRKQYWESSQKRAKSRNWMDVFVVIQKGELNMFTFGEHGGGSHNVVGGGNWLENANSVGSVMLAHSLAHALPPPGYNRQRPHCMVLTLSNGAVYFFQAGTEELVNEWVSTCNYWAARTSKEPLSGGVSNMEYGWNRVMDPISRGRSASEDELNKESDSLSVHSSHSKYGRKSGAATMRAAPWGERIFINDWKQPMPPNVASTHDEETQLEALQKHVNSLKKDLKQHNELRELMTALYQPRSANATKAMTNWENKSKYLLAEIVKYSSYIDSLQAAMALRLKKRGEKALERALVNTDPDDEEDADVKGKWNPEEATIEEDDEPPSAGLDASSLSTTQSHRRERALVDASDDES</sequence>
<feature type="region of interest" description="Disordered" evidence="2">
    <location>
        <begin position="1026"/>
        <end position="1046"/>
    </location>
</feature>
<dbReference type="Gene3D" id="2.30.29.30">
    <property type="entry name" value="Pleckstrin-homology domain (PH domain)/Phosphotyrosine-binding domain (PTB)"/>
    <property type="match status" value="1"/>
</dbReference>
<dbReference type="Gene3D" id="1.10.1000.11">
    <property type="entry name" value="Arf Nucleotide-binding Site Opener,domain 2"/>
    <property type="match status" value="1"/>
</dbReference>
<dbReference type="InterPro" id="IPR041681">
    <property type="entry name" value="PH_9"/>
</dbReference>
<feature type="compositionally biased region" description="Low complexity" evidence="2">
    <location>
        <begin position="603"/>
        <end position="617"/>
    </location>
</feature>
<organism evidence="4 5">
    <name type="scientific">Heliocybe sulcata</name>
    <dbReference type="NCBI Taxonomy" id="5364"/>
    <lineage>
        <taxon>Eukaryota</taxon>
        <taxon>Fungi</taxon>
        <taxon>Dikarya</taxon>
        <taxon>Basidiomycota</taxon>
        <taxon>Agaricomycotina</taxon>
        <taxon>Agaricomycetes</taxon>
        <taxon>Gloeophyllales</taxon>
        <taxon>Gloeophyllaceae</taxon>
        <taxon>Heliocybe</taxon>
    </lineage>
</organism>
<feature type="region of interest" description="Disordered" evidence="2">
    <location>
        <begin position="977"/>
        <end position="1001"/>
    </location>
</feature>
<evidence type="ECO:0000259" key="3">
    <source>
        <dbReference type="PROSITE" id="PS50190"/>
    </source>
</evidence>
<dbReference type="SMART" id="SM00222">
    <property type="entry name" value="Sec7"/>
    <property type="match status" value="1"/>
</dbReference>
<dbReference type="PANTHER" id="PTHR10663">
    <property type="entry name" value="GUANYL-NUCLEOTIDE EXCHANGE FACTOR"/>
    <property type="match status" value="1"/>
</dbReference>
<evidence type="ECO:0000313" key="4">
    <source>
        <dbReference type="EMBL" id="TFK53596.1"/>
    </source>
</evidence>
<feature type="region of interest" description="Disordered" evidence="2">
    <location>
        <begin position="1208"/>
        <end position="1237"/>
    </location>
</feature>
<dbReference type="InterPro" id="IPR023394">
    <property type="entry name" value="Sec7_C_sf"/>
</dbReference>
<feature type="region of interest" description="Disordered" evidence="2">
    <location>
        <begin position="849"/>
        <end position="895"/>
    </location>
</feature>
<feature type="compositionally biased region" description="Low complexity" evidence="2">
    <location>
        <begin position="516"/>
        <end position="532"/>
    </location>
</feature>
<feature type="compositionally biased region" description="Polar residues" evidence="2">
    <location>
        <begin position="977"/>
        <end position="997"/>
    </location>
</feature>
<feature type="compositionally biased region" description="Polar residues" evidence="2">
    <location>
        <begin position="802"/>
        <end position="822"/>
    </location>
</feature>
<feature type="compositionally biased region" description="Polar residues" evidence="2">
    <location>
        <begin position="1033"/>
        <end position="1045"/>
    </location>
</feature>
<evidence type="ECO:0000313" key="5">
    <source>
        <dbReference type="Proteomes" id="UP000305948"/>
    </source>
</evidence>
<feature type="coiled-coil region" evidence="1">
    <location>
        <begin position="1265"/>
        <end position="1292"/>
    </location>
</feature>
<feature type="compositionally biased region" description="Low complexity" evidence="2">
    <location>
        <begin position="476"/>
        <end position="497"/>
    </location>
</feature>
<dbReference type="Pfam" id="PF01369">
    <property type="entry name" value="Sec7"/>
    <property type="match status" value="1"/>
</dbReference>
<dbReference type="GO" id="GO:0005085">
    <property type="term" value="F:guanyl-nucleotide exchange factor activity"/>
    <property type="evidence" value="ECO:0007669"/>
    <property type="project" value="InterPro"/>
</dbReference>
<feature type="compositionally biased region" description="Polar residues" evidence="2">
    <location>
        <begin position="32"/>
        <end position="52"/>
    </location>
</feature>
<dbReference type="STRING" id="5364.A0A5C3NAW4"/>
<dbReference type="Proteomes" id="UP000305948">
    <property type="component" value="Unassembled WGS sequence"/>
</dbReference>
<name>A0A5C3NAW4_9AGAM</name>
<feature type="compositionally biased region" description="Polar residues" evidence="2">
    <location>
        <begin position="213"/>
        <end position="223"/>
    </location>
</feature>
<dbReference type="OrthoDB" id="2157641at2759"/>
<dbReference type="PANTHER" id="PTHR10663:SF373">
    <property type="entry name" value="PH AND SEC7 DOMAIN-CONTAINING PROTEIN C11E3.11C"/>
    <property type="match status" value="1"/>
</dbReference>
<feature type="region of interest" description="Disordered" evidence="2">
    <location>
        <begin position="24"/>
        <end position="642"/>
    </location>
</feature>
<proteinExistence type="predicted"/>
<feature type="compositionally biased region" description="Low complexity" evidence="2">
    <location>
        <begin position="154"/>
        <end position="166"/>
    </location>
</feature>
<dbReference type="InterPro" id="IPR001849">
    <property type="entry name" value="PH_domain"/>
</dbReference>
<dbReference type="SUPFAM" id="SSF48425">
    <property type="entry name" value="Sec7 domain"/>
    <property type="match status" value="1"/>
</dbReference>
<protein>
    <recommendedName>
        <fullName evidence="3">SEC7 domain-containing protein</fullName>
    </recommendedName>
</protein>
<feature type="region of interest" description="Disordered" evidence="2">
    <location>
        <begin position="792"/>
        <end position="827"/>
    </location>
</feature>
<dbReference type="InterPro" id="IPR035999">
    <property type="entry name" value="Sec7_dom_sf"/>
</dbReference>
<dbReference type="EMBL" id="ML213507">
    <property type="protein sequence ID" value="TFK53596.1"/>
    <property type="molecule type" value="Genomic_DNA"/>
</dbReference>
<keyword evidence="5" id="KW-1185">Reference proteome</keyword>
<feature type="compositionally biased region" description="Basic and acidic residues" evidence="2">
    <location>
        <begin position="123"/>
        <end position="139"/>
    </location>
</feature>
<dbReference type="InterPro" id="IPR011993">
    <property type="entry name" value="PH-like_dom_sf"/>
</dbReference>
<dbReference type="Pfam" id="PF15410">
    <property type="entry name" value="PH_9"/>
    <property type="match status" value="1"/>
</dbReference>
<feature type="compositionally biased region" description="Polar residues" evidence="2">
    <location>
        <begin position="498"/>
        <end position="513"/>
    </location>
</feature>
<feature type="compositionally biased region" description="Polar residues" evidence="2">
    <location>
        <begin position="186"/>
        <end position="199"/>
    </location>
</feature>
<feature type="compositionally biased region" description="Low complexity" evidence="2">
    <location>
        <begin position="72"/>
        <end position="83"/>
    </location>
</feature>
<feature type="domain" description="SEC7" evidence="3">
    <location>
        <begin position="623"/>
        <end position="806"/>
    </location>
</feature>
<dbReference type="SUPFAM" id="SSF50729">
    <property type="entry name" value="PH domain-like"/>
    <property type="match status" value="1"/>
</dbReference>
<feature type="compositionally biased region" description="Basic and acidic residues" evidence="2">
    <location>
        <begin position="1209"/>
        <end position="1220"/>
    </location>
</feature>
<feature type="region of interest" description="Disordered" evidence="2">
    <location>
        <begin position="1355"/>
        <end position="1415"/>
    </location>
</feature>
<feature type="compositionally biased region" description="Polar residues" evidence="2">
    <location>
        <begin position="246"/>
        <end position="264"/>
    </location>
</feature>
<dbReference type="SMART" id="SM00233">
    <property type="entry name" value="PH"/>
    <property type="match status" value="1"/>
</dbReference>
<dbReference type="CDD" id="cd00171">
    <property type="entry name" value="Sec7"/>
    <property type="match status" value="1"/>
</dbReference>
<dbReference type="InterPro" id="IPR000904">
    <property type="entry name" value="Sec7_dom"/>
</dbReference>